<organism evidence="10 11">
    <name type="scientific">Hermetia illucens</name>
    <name type="common">Black soldier fly</name>
    <dbReference type="NCBI Taxonomy" id="343691"/>
    <lineage>
        <taxon>Eukaryota</taxon>
        <taxon>Metazoa</taxon>
        <taxon>Ecdysozoa</taxon>
        <taxon>Arthropoda</taxon>
        <taxon>Hexapoda</taxon>
        <taxon>Insecta</taxon>
        <taxon>Pterygota</taxon>
        <taxon>Neoptera</taxon>
        <taxon>Endopterygota</taxon>
        <taxon>Diptera</taxon>
        <taxon>Brachycera</taxon>
        <taxon>Stratiomyomorpha</taxon>
        <taxon>Stratiomyidae</taxon>
        <taxon>Hermetiinae</taxon>
        <taxon>Hermetia</taxon>
    </lineage>
</organism>
<dbReference type="FunCoup" id="A0A7R8V595">
    <property type="interactions" value="142"/>
</dbReference>
<dbReference type="GO" id="GO:0008270">
    <property type="term" value="F:zinc ion binding"/>
    <property type="evidence" value="ECO:0007669"/>
    <property type="project" value="UniProtKB-KW"/>
</dbReference>
<keyword evidence="5" id="KW-0863">Zinc-finger</keyword>
<evidence type="ECO:0000256" key="7">
    <source>
        <dbReference type="ARBA" id="ARBA00022833"/>
    </source>
</evidence>
<evidence type="ECO:0000256" key="8">
    <source>
        <dbReference type="SAM" id="MobiDB-lite"/>
    </source>
</evidence>
<dbReference type="EMBL" id="LR899014">
    <property type="protein sequence ID" value="CAD7092923.1"/>
    <property type="molecule type" value="Genomic_DNA"/>
</dbReference>
<dbReference type="Gene3D" id="3.30.40.10">
    <property type="entry name" value="Zinc/RING finger domain, C3HC4 (zinc finger)"/>
    <property type="match status" value="1"/>
</dbReference>
<dbReference type="InterPro" id="IPR039525">
    <property type="entry name" value="RNF126-like_zinc-ribbon"/>
</dbReference>
<evidence type="ECO:0000256" key="5">
    <source>
        <dbReference type="ARBA" id="ARBA00022771"/>
    </source>
</evidence>
<evidence type="ECO:0000313" key="10">
    <source>
        <dbReference type="EMBL" id="CAD7092923.1"/>
    </source>
</evidence>
<evidence type="ECO:0000313" key="11">
    <source>
        <dbReference type="Proteomes" id="UP000594454"/>
    </source>
</evidence>
<dbReference type="SUPFAM" id="SSF57850">
    <property type="entry name" value="RING/U-box"/>
    <property type="match status" value="1"/>
</dbReference>
<reference evidence="10 11" key="1">
    <citation type="submission" date="2020-11" db="EMBL/GenBank/DDBJ databases">
        <authorList>
            <person name="Wallbank WR R."/>
            <person name="Pardo Diaz C."/>
            <person name="Kozak K."/>
            <person name="Martin S."/>
            <person name="Jiggins C."/>
            <person name="Moest M."/>
            <person name="Warren A I."/>
            <person name="Generalovic N T."/>
            <person name="Byers J.R.P. K."/>
            <person name="Montejo-Kovacevich G."/>
            <person name="Yen C E."/>
        </authorList>
    </citation>
    <scope>NUCLEOTIDE SEQUENCE [LARGE SCALE GENOMIC DNA]</scope>
</reference>
<dbReference type="GO" id="GO:0061630">
    <property type="term" value="F:ubiquitin protein ligase activity"/>
    <property type="evidence" value="ECO:0007669"/>
    <property type="project" value="UniProtKB-EC"/>
</dbReference>
<dbReference type="EC" id="2.3.2.27" evidence="2"/>
<evidence type="ECO:0000256" key="4">
    <source>
        <dbReference type="ARBA" id="ARBA00022723"/>
    </source>
</evidence>
<keyword evidence="7" id="KW-0862">Zinc</keyword>
<accession>A0A7R8V595</accession>
<name>A0A7R8V595_HERIL</name>
<dbReference type="Proteomes" id="UP000594454">
    <property type="component" value="Chromosome 6"/>
</dbReference>
<dbReference type="InParanoid" id="A0A7R8V595"/>
<comment type="catalytic activity">
    <reaction evidence="1">
        <text>S-ubiquitinyl-[E2 ubiquitin-conjugating enzyme]-L-cysteine + [acceptor protein]-L-lysine = [E2 ubiquitin-conjugating enzyme]-L-cysteine + N(6)-ubiquitinyl-[acceptor protein]-L-lysine.</text>
        <dbReference type="EC" id="2.3.2.27"/>
    </reaction>
</comment>
<gene>
    <name evidence="10" type="ORF">HERILL_LOCUS15249</name>
</gene>
<keyword evidence="4" id="KW-0479">Metal-binding</keyword>
<dbReference type="InterPro" id="IPR013083">
    <property type="entry name" value="Znf_RING/FYVE/PHD"/>
</dbReference>
<evidence type="ECO:0000256" key="3">
    <source>
        <dbReference type="ARBA" id="ARBA00022679"/>
    </source>
</evidence>
<sequence length="230" mass="25729">MAEAVVEDRPQQPQRFYCHMCSVEIHMVTSDYTCPICAGGFIEELPAVSESSSSEDVEMTEPNGTDNLEMFRNELRSLLMSRGGTTRPAENDHTETEEHSAPTGSRGYAFGRRNPRHHRMANSDNILYEILQALSMGNDGAFGNASMFFMGNPGDYAWGHEGLDTIVTQLLNQMDTTGPPPLSKEKIEEIPNVEITQEQVDMKLQCSVCWEDFKLSESVRKLPCLVSMIL</sequence>
<keyword evidence="3" id="KW-0808">Transferase</keyword>
<evidence type="ECO:0000256" key="6">
    <source>
        <dbReference type="ARBA" id="ARBA00022786"/>
    </source>
</evidence>
<dbReference type="OrthoDB" id="8062037at2759"/>
<dbReference type="Pfam" id="PF14369">
    <property type="entry name" value="Zn_ribbon_19"/>
    <property type="match status" value="1"/>
</dbReference>
<feature type="compositionally biased region" description="Basic and acidic residues" evidence="8">
    <location>
        <begin position="89"/>
        <end position="100"/>
    </location>
</feature>
<keyword evidence="6" id="KW-0833">Ubl conjugation pathway</keyword>
<feature type="region of interest" description="Disordered" evidence="8">
    <location>
        <begin position="83"/>
        <end position="109"/>
    </location>
</feature>
<protein>
    <recommendedName>
        <fullName evidence="2">RING-type E3 ubiquitin transferase</fullName>
        <ecNumber evidence="2">2.3.2.27</ecNumber>
    </recommendedName>
</protein>
<evidence type="ECO:0000256" key="1">
    <source>
        <dbReference type="ARBA" id="ARBA00000900"/>
    </source>
</evidence>
<evidence type="ECO:0000259" key="9">
    <source>
        <dbReference type="Pfam" id="PF14369"/>
    </source>
</evidence>
<feature type="domain" description="E3 ubiquitin-protein ligase RNF126-like zinc-ribbon" evidence="9">
    <location>
        <begin position="14"/>
        <end position="45"/>
    </location>
</feature>
<keyword evidence="11" id="KW-1185">Reference proteome</keyword>
<proteinExistence type="predicted"/>
<evidence type="ECO:0000256" key="2">
    <source>
        <dbReference type="ARBA" id="ARBA00012483"/>
    </source>
</evidence>
<dbReference type="AlphaFoldDB" id="A0A7R8V595"/>